<dbReference type="GO" id="GO:0016287">
    <property type="term" value="F:glycerone-phosphate O-acyltransferase activity"/>
    <property type="evidence" value="ECO:0007669"/>
    <property type="project" value="TreeGrafter"/>
</dbReference>
<dbReference type="CDD" id="cd07993">
    <property type="entry name" value="LPLAT_DHAPAT-like"/>
    <property type="match status" value="1"/>
</dbReference>
<organism evidence="8 9">
    <name type="scientific">Microctonus hyperodae</name>
    <name type="common">Parasitoid wasp</name>
    <dbReference type="NCBI Taxonomy" id="165561"/>
    <lineage>
        <taxon>Eukaryota</taxon>
        <taxon>Metazoa</taxon>
        <taxon>Ecdysozoa</taxon>
        <taxon>Arthropoda</taxon>
        <taxon>Hexapoda</taxon>
        <taxon>Insecta</taxon>
        <taxon>Pterygota</taxon>
        <taxon>Neoptera</taxon>
        <taxon>Endopterygota</taxon>
        <taxon>Hymenoptera</taxon>
        <taxon>Apocrita</taxon>
        <taxon>Ichneumonoidea</taxon>
        <taxon>Braconidae</taxon>
        <taxon>Euphorinae</taxon>
        <taxon>Microctonus</taxon>
    </lineage>
</organism>
<keyword evidence="4" id="KW-0472">Membrane</keyword>
<dbReference type="Pfam" id="PF19277">
    <property type="entry name" value="GPAT_C"/>
    <property type="match status" value="1"/>
</dbReference>
<dbReference type="AlphaFoldDB" id="A0AA39C8X6"/>
<keyword evidence="5 6" id="KW-0012">Acyltransferase</keyword>
<dbReference type="InterPro" id="IPR002123">
    <property type="entry name" value="Plipid/glycerol_acylTrfase"/>
</dbReference>
<comment type="similarity">
    <text evidence="2 6">Belongs to the GPAT/DAPAT family.</text>
</comment>
<dbReference type="SMART" id="SM00563">
    <property type="entry name" value="PlsC"/>
    <property type="match status" value="1"/>
</dbReference>
<reference evidence="8" key="2">
    <citation type="submission" date="2023-03" db="EMBL/GenBank/DDBJ databases">
        <authorList>
            <person name="Inwood S.N."/>
            <person name="Skelly J.G."/>
            <person name="Guhlin J."/>
            <person name="Harrop T.W.R."/>
            <person name="Goldson S.G."/>
            <person name="Dearden P.K."/>
        </authorList>
    </citation>
    <scope>NUCLEOTIDE SEQUENCE</scope>
    <source>
        <strain evidence="8">Lincoln</strain>
        <tissue evidence="8">Whole body</tissue>
    </source>
</reference>
<dbReference type="GO" id="GO:0031966">
    <property type="term" value="C:mitochondrial membrane"/>
    <property type="evidence" value="ECO:0007669"/>
    <property type="project" value="TreeGrafter"/>
</dbReference>
<dbReference type="EMBL" id="JAQQBR010001836">
    <property type="protein sequence ID" value="KAK0159665.1"/>
    <property type="molecule type" value="Genomic_DNA"/>
</dbReference>
<comment type="caution">
    <text evidence="8">The sequence shown here is derived from an EMBL/GenBank/DDBJ whole genome shotgun (WGS) entry which is preliminary data.</text>
</comment>
<dbReference type="InterPro" id="IPR041728">
    <property type="entry name" value="GPAT/DHAPAT_LPLAT"/>
</dbReference>
<dbReference type="GO" id="GO:0012505">
    <property type="term" value="C:endomembrane system"/>
    <property type="evidence" value="ECO:0007669"/>
    <property type="project" value="UniProtKB-SubCell"/>
</dbReference>
<evidence type="ECO:0000256" key="3">
    <source>
        <dbReference type="ARBA" id="ARBA00022679"/>
    </source>
</evidence>
<evidence type="ECO:0000256" key="1">
    <source>
        <dbReference type="ARBA" id="ARBA00004184"/>
    </source>
</evidence>
<proteinExistence type="inferred from homology"/>
<name>A0AA39C8X6_MICHY</name>
<dbReference type="GO" id="GO:0019432">
    <property type="term" value="P:triglyceride biosynthetic process"/>
    <property type="evidence" value="ECO:0007669"/>
    <property type="project" value="TreeGrafter"/>
</dbReference>
<feature type="domain" description="Phospholipid/glycerol acyltransferase" evidence="7">
    <location>
        <begin position="137"/>
        <end position="266"/>
    </location>
</feature>
<protein>
    <recommendedName>
        <fullName evidence="7">Phospholipid/glycerol acyltransferase domain-containing protein</fullName>
    </recommendedName>
</protein>
<dbReference type="GO" id="GO:0005778">
    <property type="term" value="C:peroxisomal membrane"/>
    <property type="evidence" value="ECO:0007669"/>
    <property type="project" value="TreeGrafter"/>
</dbReference>
<dbReference type="PANTHER" id="PTHR12563:SF17">
    <property type="entry name" value="DIHYDROXYACETONE PHOSPHATE ACYLTRANSFERASE"/>
    <property type="match status" value="1"/>
</dbReference>
<dbReference type="SUPFAM" id="SSF69593">
    <property type="entry name" value="Glycerol-3-phosphate (1)-acyltransferase"/>
    <property type="match status" value="1"/>
</dbReference>
<accession>A0AA39C8X6</accession>
<evidence type="ECO:0000256" key="5">
    <source>
        <dbReference type="ARBA" id="ARBA00023315"/>
    </source>
</evidence>
<dbReference type="GO" id="GO:0008654">
    <property type="term" value="P:phospholipid biosynthetic process"/>
    <property type="evidence" value="ECO:0007669"/>
    <property type="project" value="TreeGrafter"/>
</dbReference>
<sequence>MADNISSTMTYFDLIHDRRKSSDFMWATRYMEPLAPHSLSTDENWSRNEAIEAVLIHPKVVSIIDELAATRNVDKLILIREAKAMLEEMASKQHLSTFRWLALILVKVLKRILQSFRVNVQYVLEIKSKMEHSDVQYVYVPSHRSYLDFILMSYILFNYDMAIPNIASGMDFYRMHVVGELLRKTGAFYMRRSFSTDKLYKEIFKAYVAALVEHSDRAIEFFIEGTRSRSQKSISPKYGLLAMILDSLFHAKVSDIHFIPVSISYDRPLEESLFSYELLGVPKPAESTTGLFRSLSILREQSAHGHVYFHVSPPISALKFMDPSARKLSALSPLTKIPTDIVKNIAYAIIDSHNKYTIFMPINLIAVLFNERIHSHPGNPYTFETLLQDYIWFKKFITQRMGASVSPTVENIEEEPFKQTEKDEIKESLHTHRNLLNFDSNNLLILQAAHREIKSNKTICVKGHTLDERTMRITVPAINIGIYVNPLFAIFTKPSIAIMSIHRDGLTEEIAADQFTLLRTLLTTEFALADNVDKQTILNEWNHELTFLINEKCVGLNNNEIYFSSNNHLRKILCNILVPYIGAIYVTCLVLHQWDNTTMGESIEQEILKECQKRTEILLFHDDSLINHPYTLSLDLYQSTLVSLTNYEAITLLLSPSSSSDKKRIYQINKNILSSLIDNLEMIISQQRSPGCYLDIASSFNHQNDNTLQAKL</sequence>
<dbReference type="PIRSF" id="PIRSF000437">
    <property type="entry name" value="GPAT_DHAPAT"/>
    <property type="match status" value="1"/>
</dbReference>
<dbReference type="InterPro" id="IPR045520">
    <property type="entry name" value="GPAT/DHAPAT_C"/>
</dbReference>
<comment type="subcellular location">
    <subcellularLocation>
        <location evidence="1">Endomembrane system</location>
        <topology evidence="1">Peripheral membrane protein</topology>
    </subcellularLocation>
</comment>
<dbReference type="GO" id="GO:0004366">
    <property type="term" value="F:glycerol-3-phosphate O-acyltransferase activity"/>
    <property type="evidence" value="ECO:0007669"/>
    <property type="project" value="TreeGrafter"/>
</dbReference>
<dbReference type="GO" id="GO:0008611">
    <property type="term" value="P:ether lipid biosynthetic process"/>
    <property type="evidence" value="ECO:0007669"/>
    <property type="project" value="TreeGrafter"/>
</dbReference>
<dbReference type="Proteomes" id="UP001168972">
    <property type="component" value="Unassembled WGS sequence"/>
</dbReference>
<reference evidence="8" key="1">
    <citation type="journal article" date="2023" name="bioRxiv">
        <title>Scaffold-level genome assemblies of two parasitoid biocontrol wasps reveal the parthenogenesis mechanism and an associated novel virus.</title>
        <authorList>
            <person name="Inwood S."/>
            <person name="Skelly J."/>
            <person name="Guhlin J."/>
            <person name="Harrop T."/>
            <person name="Goldson S."/>
            <person name="Dearden P."/>
        </authorList>
    </citation>
    <scope>NUCLEOTIDE SEQUENCE</scope>
    <source>
        <strain evidence="8">Lincoln</strain>
        <tissue evidence="8">Whole body</tissue>
    </source>
</reference>
<evidence type="ECO:0000259" key="7">
    <source>
        <dbReference type="SMART" id="SM00563"/>
    </source>
</evidence>
<evidence type="ECO:0000313" key="9">
    <source>
        <dbReference type="Proteomes" id="UP001168972"/>
    </source>
</evidence>
<evidence type="ECO:0000256" key="2">
    <source>
        <dbReference type="ARBA" id="ARBA00007937"/>
    </source>
</evidence>
<evidence type="ECO:0000256" key="6">
    <source>
        <dbReference type="PIRNR" id="PIRNR000437"/>
    </source>
</evidence>
<keyword evidence="3 6" id="KW-0808">Transferase</keyword>
<evidence type="ECO:0000256" key="4">
    <source>
        <dbReference type="ARBA" id="ARBA00023136"/>
    </source>
</evidence>
<dbReference type="GO" id="GO:0006631">
    <property type="term" value="P:fatty acid metabolic process"/>
    <property type="evidence" value="ECO:0007669"/>
    <property type="project" value="TreeGrafter"/>
</dbReference>
<keyword evidence="9" id="KW-1185">Reference proteome</keyword>
<evidence type="ECO:0000313" key="8">
    <source>
        <dbReference type="EMBL" id="KAK0159665.1"/>
    </source>
</evidence>
<dbReference type="Pfam" id="PF01553">
    <property type="entry name" value="Acyltransferase"/>
    <property type="match status" value="1"/>
</dbReference>
<gene>
    <name evidence="8" type="ORF">PV327_010758</name>
</gene>
<dbReference type="PANTHER" id="PTHR12563">
    <property type="entry name" value="GLYCEROL-3-PHOSPHATE ACYLTRANSFERASE"/>
    <property type="match status" value="1"/>
</dbReference>
<dbReference type="InterPro" id="IPR022284">
    <property type="entry name" value="GPAT/DHAPAT"/>
</dbReference>